<evidence type="ECO:0000256" key="1">
    <source>
        <dbReference type="ARBA" id="ARBA00022630"/>
    </source>
</evidence>
<dbReference type="PANTHER" id="PTHR43278">
    <property type="entry name" value="NAD(P)H-DEPENDENT FMN-CONTAINING OXIDOREDUCTASE YWQN-RELATED"/>
    <property type="match status" value="1"/>
</dbReference>
<organism evidence="4 5">
    <name type="scientific">Faecalibacillus intestinalis</name>
    <dbReference type="NCBI Taxonomy" id="1982626"/>
    <lineage>
        <taxon>Bacteria</taxon>
        <taxon>Bacillati</taxon>
        <taxon>Bacillota</taxon>
        <taxon>Erysipelotrichia</taxon>
        <taxon>Erysipelotrichales</taxon>
        <taxon>Coprobacillaceae</taxon>
        <taxon>Faecalibacillus</taxon>
    </lineage>
</organism>
<dbReference type="Gene3D" id="3.40.50.360">
    <property type="match status" value="1"/>
</dbReference>
<dbReference type="InterPro" id="IPR051796">
    <property type="entry name" value="ISF_SsuE-like"/>
</dbReference>
<keyword evidence="2" id="KW-0288">FMN</keyword>
<evidence type="ECO:0000313" key="4">
    <source>
        <dbReference type="EMBL" id="BCL56439.1"/>
    </source>
</evidence>
<accession>A0A7I8DV12</accession>
<gene>
    <name evidence="4" type="ORF">Fi14EGH31_01510</name>
</gene>
<dbReference type="AlphaFoldDB" id="A0A7I8DV12"/>
<name>A0A7I8DV12_9FIRM</name>
<dbReference type="PANTHER" id="PTHR43278:SF2">
    <property type="entry name" value="IRON-SULFUR FLAVOPROTEIN"/>
    <property type="match status" value="1"/>
</dbReference>
<dbReference type="Proteomes" id="UP000593842">
    <property type="component" value="Chromosome"/>
</dbReference>
<proteinExistence type="predicted"/>
<dbReference type="RefSeq" id="WP_195947465.1">
    <property type="nucleotide sequence ID" value="NZ_AP024085.1"/>
</dbReference>
<dbReference type="GO" id="GO:0016491">
    <property type="term" value="F:oxidoreductase activity"/>
    <property type="evidence" value="ECO:0007669"/>
    <property type="project" value="InterPro"/>
</dbReference>
<evidence type="ECO:0000256" key="2">
    <source>
        <dbReference type="ARBA" id="ARBA00022643"/>
    </source>
</evidence>
<dbReference type="EMBL" id="AP024085">
    <property type="protein sequence ID" value="BCL56439.1"/>
    <property type="molecule type" value="Genomic_DNA"/>
</dbReference>
<protein>
    <submittedName>
        <fullName evidence="4">Flavodoxin family protein</fullName>
    </submittedName>
</protein>
<dbReference type="KEGG" id="fit:Fi14EGH31_01510"/>
<dbReference type="InterPro" id="IPR005025">
    <property type="entry name" value="FMN_Rdtase-like_dom"/>
</dbReference>
<dbReference type="GeneID" id="70578550"/>
<dbReference type="Pfam" id="PF03358">
    <property type="entry name" value="FMN_red"/>
    <property type="match status" value="1"/>
</dbReference>
<keyword evidence="1" id="KW-0285">Flavoprotein</keyword>
<evidence type="ECO:0000259" key="3">
    <source>
        <dbReference type="Pfam" id="PF03358"/>
    </source>
</evidence>
<dbReference type="SUPFAM" id="SSF52218">
    <property type="entry name" value="Flavoproteins"/>
    <property type="match status" value="1"/>
</dbReference>
<feature type="domain" description="NADPH-dependent FMN reductase-like" evidence="3">
    <location>
        <begin position="3"/>
        <end position="119"/>
    </location>
</feature>
<sequence length="183" mass="21129">MAQVLVLMSSPRKHGNTDRLANAFIKGVEENGYSTEKIYVNYQNIKPCLGCNICQKTNQCVQKDDMQEIYEKMLEAKVIVFASPVYFYTFNASMKLLIDRTFVIEKTIHDKDFYLLTTGLAPEESYFRIIKDTFQKYIDCLRVGGNRFVDSILGFQTGNKDDIEKTDSIEKVYNIAKEIKINE</sequence>
<reference evidence="5" key="1">
    <citation type="submission" date="2020-09" db="EMBL/GenBank/DDBJ databases">
        <title>Complete genome sequencing of Faecalibacillus intestinalis strain 14EGH31.</title>
        <authorList>
            <person name="Sakamoto M."/>
            <person name="Murakami T."/>
            <person name="Mori H."/>
        </authorList>
    </citation>
    <scope>NUCLEOTIDE SEQUENCE [LARGE SCALE GENOMIC DNA]</scope>
    <source>
        <strain evidence="5">14EGH31</strain>
    </source>
</reference>
<dbReference type="InterPro" id="IPR029039">
    <property type="entry name" value="Flavoprotein-like_sf"/>
</dbReference>
<evidence type="ECO:0000313" key="5">
    <source>
        <dbReference type="Proteomes" id="UP000593842"/>
    </source>
</evidence>